<comment type="caution">
    <text evidence="1">The sequence shown here is derived from an EMBL/GenBank/DDBJ whole genome shotgun (WGS) entry which is preliminary data.</text>
</comment>
<name>A0A1C7LS82_GRIFR</name>
<protein>
    <submittedName>
        <fullName evidence="1">Uncharacterized protein</fullName>
    </submittedName>
</protein>
<evidence type="ECO:0000313" key="2">
    <source>
        <dbReference type="Proteomes" id="UP000092993"/>
    </source>
</evidence>
<reference evidence="1 2" key="1">
    <citation type="submission" date="2016-03" db="EMBL/GenBank/DDBJ databases">
        <title>Whole genome sequencing of Grifola frondosa 9006-11.</title>
        <authorList>
            <person name="Min B."/>
            <person name="Park H."/>
            <person name="Kim J.-G."/>
            <person name="Cho H."/>
            <person name="Oh Y.-L."/>
            <person name="Kong W.-S."/>
            <person name="Choi I.-G."/>
        </authorList>
    </citation>
    <scope>NUCLEOTIDE SEQUENCE [LARGE SCALE GENOMIC DNA]</scope>
    <source>
        <strain evidence="1 2">9006-11</strain>
    </source>
</reference>
<dbReference type="EMBL" id="LUGG01000025">
    <property type="protein sequence ID" value="OBZ67016.1"/>
    <property type="molecule type" value="Genomic_DNA"/>
</dbReference>
<evidence type="ECO:0000313" key="1">
    <source>
        <dbReference type="EMBL" id="OBZ67016.1"/>
    </source>
</evidence>
<keyword evidence="2" id="KW-1185">Reference proteome</keyword>
<accession>A0A1C7LS82</accession>
<gene>
    <name evidence="1" type="ORF">A0H81_12801</name>
</gene>
<sequence>MVQSTTSTIVFVVMTSPLTEIRIRSTPTNSLGEVESPFVSTSCSSTVILSRTQASSSTLNTQMTILFP</sequence>
<dbReference type="Proteomes" id="UP000092993">
    <property type="component" value="Unassembled WGS sequence"/>
</dbReference>
<dbReference type="AlphaFoldDB" id="A0A1C7LS82"/>
<proteinExistence type="predicted"/>
<organism evidence="1 2">
    <name type="scientific">Grifola frondosa</name>
    <name type="common">Maitake</name>
    <name type="synonym">Polyporus frondosus</name>
    <dbReference type="NCBI Taxonomy" id="5627"/>
    <lineage>
        <taxon>Eukaryota</taxon>
        <taxon>Fungi</taxon>
        <taxon>Dikarya</taxon>
        <taxon>Basidiomycota</taxon>
        <taxon>Agaricomycotina</taxon>
        <taxon>Agaricomycetes</taxon>
        <taxon>Polyporales</taxon>
        <taxon>Grifolaceae</taxon>
        <taxon>Grifola</taxon>
    </lineage>
</organism>